<dbReference type="PROSITE" id="PS51257">
    <property type="entry name" value="PROKAR_LIPOPROTEIN"/>
    <property type="match status" value="1"/>
</dbReference>
<keyword evidence="1" id="KW-0812">Transmembrane</keyword>
<organism evidence="2 3">
    <name type="scientific">Galerina marginata (strain CBS 339.88)</name>
    <dbReference type="NCBI Taxonomy" id="685588"/>
    <lineage>
        <taxon>Eukaryota</taxon>
        <taxon>Fungi</taxon>
        <taxon>Dikarya</taxon>
        <taxon>Basidiomycota</taxon>
        <taxon>Agaricomycotina</taxon>
        <taxon>Agaricomycetes</taxon>
        <taxon>Agaricomycetidae</taxon>
        <taxon>Agaricales</taxon>
        <taxon>Agaricineae</taxon>
        <taxon>Strophariaceae</taxon>
        <taxon>Galerina</taxon>
    </lineage>
</organism>
<dbReference type="HOGENOM" id="CLU_2277698_0_0_1"/>
<protein>
    <submittedName>
        <fullName evidence="2">Uncharacterized protein</fullName>
    </submittedName>
</protein>
<keyword evidence="3" id="KW-1185">Reference proteome</keyword>
<sequence>MKMSALGFLISIDNYILTATVPVLLILTLACTLTLPCHSPLPYLYLTFALILCVIKFFGFHRHAILCLLFSTYPIIFYSTSPISHILPIPSDSDSPAPSPTP</sequence>
<feature type="transmembrane region" description="Helical" evidence="1">
    <location>
        <begin position="12"/>
        <end position="35"/>
    </location>
</feature>
<evidence type="ECO:0000313" key="3">
    <source>
        <dbReference type="Proteomes" id="UP000027222"/>
    </source>
</evidence>
<keyword evidence="1" id="KW-1133">Transmembrane helix</keyword>
<evidence type="ECO:0000256" key="1">
    <source>
        <dbReference type="SAM" id="Phobius"/>
    </source>
</evidence>
<reference evidence="3" key="1">
    <citation type="journal article" date="2014" name="Proc. Natl. Acad. Sci. U.S.A.">
        <title>Extensive sampling of basidiomycete genomes demonstrates inadequacy of the white-rot/brown-rot paradigm for wood decay fungi.</title>
        <authorList>
            <person name="Riley R."/>
            <person name="Salamov A.A."/>
            <person name="Brown D.W."/>
            <person name="Nagy L.G."/>
            <person name="Floudas D."/>
            <person name="Held B.W."/>
            <person name="Levasseur A."/>
            <person name="Lombard V."/>
            <person name="Morin E."/>
            <person name="Otillar R."/>
            <person name="Lindquist E.A."/>
            <person name="Sun H."/>
            <person name="LaButti K.M."/>
            <person name="Schmutz J."/>
            <person name="Jabbour D."/>
            <person name="Luo H."/>
            <person name="Baker S.E."/>
            <person name="Pisabarro A.G."/>
            <person name="Walton J.D."/>
            <person name="Blanchette R.A."/>
            <person name="Henrissat B."/>
            <person name="Martin F."/>
            <person name="Cullen D."/>
            <person name="Hibbett D.S."/>
            <person name="Grigoriev I.V."/>
        </authorList>
    </citation>
    <scope>NUCLEOTIDE SEQUENCE [LARGE SCALE GENOMIC DNA]</scope>
    <source>
        <strain evidence="3">CBS 339.88</strain>
    </source>
</reference>
<dbReference type="EMBL" id="KL142377">
    <property type="protein sequence ID" value="KDR77080.1"/>
    <property type="molecule type" value="Genomic_DNA"/>
</dbReference>
<name>A0A067T1L9_GALM3</name>
<gene>
    <name evidence="2" type="ORF">GALMADRAFT_427835</name>
</gene>
<feature type="transmembrane region" description="Helical" evidence="1">
    <location>
        <begin position="65"/>
        <end position="87"/>
    </location>
</feature>
<proteinExistence type="predicted"/>
<dbReference type="Proteomes" id="UP000027222">
    <property type="component" value="Unassembled WGS sequence"/>
</dbReference>
<dbReference type="AlphaFoldDB" id="A0A067T1L9"/>
<accession>A0A067T1L9</accession>
<keyword evidence="1" id="KW-0472">Membrane</keyword>
<feature type="transmembrane region" description="Helical" evidence="1">
    <location>
        <begin position="41"/>
        <end position="58"/>
    </location>
</feature>
<evidence type="ECO:0000313" key="2">
    <source>
        <dbReference type="EMBL" id="KDR77080.1"/>
    </source>
</evidence>